<dbReference type="PIRSF" id="PIRSF000390">
    <property type="entry name" value="PLP_StrS"/>
    <property type="match status" value="1"/>
</dbReference>
<dbReference type="InterPro" id="IPR015421">
    <property type="entry name" value="PyrdxlP-dep_Trfase_major"/>
</dbReference>
<dbReference type="NCBIfam" id="NF008687">
    <property type="entry name" value="PRK11706.1"/>
    <property type="match status" value="1"/>
</dbReference>
<dbReference type="GO" id="GO:0019180">
    <property type="term" value="F:dTDP-4-amino-4,6-dideoxygalactose transaminase activity"/>
    <property type="evidence" value="ECO:0007669"/>
    <property type="project" value="TreeGrafter"/>
</dbReference>
<reference evidence="6" key="1">
    <citation type="submission" date="2016-10" db="EMBL/GenBank/DDBJ databases">
        <authorList>
            <person name="Varghese N."/>
            <person name="Submissions S."/>
        </authorList>
    </citation>
    <scope>NUCLEOTIDE SEQUENCE [LARGE SCALE GENOMIC DNA]</scope>
    <source>
        <strain evidence="6">DSM 23445</strain>
    </source>
</reference>
<evidence type="ECO:0000256" key="2">
    <source>
        <dbReference type="PIRSR" id="PIRSR000390-1"/>
    </source>
</evidence>
<name>A0A1I6XSN4_9BACT</name>
<evidence type="ECO:0000256" key="1">
    <source>
        <dbReference type="ARBA" id="ARBA00037999"/>
    </source>
</evidence>
<evidence type="ECO:0000256" key="3">
    <source>
        <dbReference type="PIRSR" id="PIRSR000390-2"/>
    </source>
</evidence>
<dbReference type="InterPro" id="IPR000653">
    <property type="entry name" value="DegT/StrS_aminotransferase"/>
</dbReference>
<dbReference type="InterPro" id="IPR015422">
    <property type="entry name" value="PyrdxlP-dep_Trfase_small"/>
</dbReference>
<sequence length="416" mass="46844">MKNPKSNIPFNKPYLSGKELTYIQDAINRGKISGNGYYTQKCQSFFEERCGFQKCLLTSSCTDALEMAALLCDIKPGEEVIMPSFTFVSTANAFVLRGAKIVFVDSRADHPNMDETLIEELITPKTKAIVVMHYAGVPCEMDVIMDIANKHKLFVVEDAAQAIDSYYKGNALGSIGHLGCMSFHETKNIQCGEGGMLMINDPTLIKRAEILWEKGTERSAFARGEIDKYGWIDVGSSFLPSELNAAYLWAQLENLDKIQARRKAIWEDYICAFTSDVAKPSVLSTDYLELIKNLKFIISNSPLPTSHLQLPTSNLQSPTSNLYPPTDNLQQTTSNSHLFYLLFPNLVSQAAYASALKEQGILAVFHYQSLHKSEYSRKHFPEQYQRELPNSDRYSDCLLRLPLFYELPEISACIRS</sequence>
<keyword evidence="6" id="KW-1185">Reference proteome</keyword>
<comment type="similarity">
    <text evidence="1 4">Belongs to the DegT/DnrJ/EryC1 family.</text>
</comment>
<feature type="modified residue" description="N6-(pyridoxal phosphate)lysine" evidence="3">
    <location>
        <position position="187"/>
    </location>
</feature>
<dbReference type="CDD" id="cd00616">
    <property type="entry name" value="AHBA_syn"/>
    <property type="match status" value="1"/>
</dbReference>
<dbReference type="InterPro" id="IPR015424">
    <property type="entry name" value="PyrdxlP-dep_Trfase"/>
</dbReference>
<evidence type="ECO:0000256" key="4">
    <source>
        <dbReference type="RuleBase" id="RU004508"/>
    </source>
</evidence>
<dbReference type="FunFam" id="3.40.640.10:FF:000037">
    <property type="entry name" value="dTDP-4-amino-4,6-dideoxygalactose transaminase"/>
    <property type="match status" value="1"/>
</dbReference>
<keyword evidence="3 4" id="KW-0663">Pyridoxal phosphate</keyword>
<dbReference type="Proteomes" id="UP000199673">
    <property type="component" value="Unassembled WGS sequence"/>
</dbReference>
<evidence type="ECO:0000313" key="6">
    <source>
        <dbReference type="Proteomes" id="UP000199673"/>
    </source>
</evidence>
<accession>A0A1I6XSN4</accession>
<organism evidence="5 6">
    <name type="scientific">Algoriphagus locisalis</name>
    <dbReference type="NCBI Taxonomy" id="305507"/>
    <lineage>
        <taxon>Bacteria</taxon>
        <taxon>Pseudomonadati</taxon>
        <taxon>Bacteroidota</taxon>
        <taxon>Cytophagia</taxon>
        <taxon>Cytophagales</taxon>
        <taxon>Cyclobacteriaceae</taxon>
        <taxon>Algoriphagus</taxon>
    </lineage>
</organism>
<dbReference type="Gene3D" id="3.90.1150.10">
    <property type="entry name" value="Aspartate Aminotransferase, domain 1"/>
    <property type="match status" value="1"/>
</dbReference>
<dbReference type="OrthoDB" id="9810913at2"/>
<protein>
    <submittedName>
        <fullName evidence="5">dTDP-4-amino-4,6-dideoxygalactose transaminase</fullName>
    </submittedName>
</protein>
<dbReference type="SUPFAM" id="SSF53383">
    <property type="entry name" value="PLP-dependent transferases"/>
    <property type="match status" value="1"/>
</dbReference>
<gene>
    <name evidence="5" type="ORF">SAMN04489724_0636</name>
</gene>
<dbReference type="STRING" id="305507.SAMN04489724_0636"/>
<dbReference type="EMBL" id="FPBF01000001">
    <property type="protein sequence ID" value="SFT41053.1"/>
    <property type="molecule type" value="Genomic_DNA"/>
</dbReference>
<dbReference type="Pfam" id="PF01041">
    <property type="entry name" value="DegT_DnrJ_EryC1"/>
    <property type="match status" value="2"/>
</dbReference>
<dbReference type="GO" id="GO:0000271">
    <property type="term" value="P:polysaccharide biosynthetic process"/>
    <property type="evidence" value="ECO:0007669"/>
    <property type="project" value="TreeGrafter"/>
</dbReference>
<feature type="active site" description="Proton acceptor" evidence="2">
    <location>
        <position position="187"/>
    </location>
</feature>
<proteinExistence type="inferred from homology"/>
<dbReference type="AlphaFoldDB" id="A0A1I6XSN4"/>
<dbReference type="GO" id="GO:0030170">
    <property type="term" value="F:pyridoxal phosphate binding"/>
    <property type="evidence" value="ECO:0007669"/>
    <property type="project" value="TreeGrafter"/>
</dbReference>
<dbReference type="Gene3D" id="3.40.640.10">
    <property type="entry name" value="Type I PLP-dependent aspartate aminotransferase-like (Major domain)"/>
    <property type="match status" value="1"/>
</dbReference>
<evidence type="ECO:0000313" key="5">
    <source>
        <dbReference type="EMBL" id="SFT41053.1"/>
    </source>
</evidence>
<dbReference type="PANTHER" id="PTHR30244">
    <property type="entry name" value="TRANSAMINASE"/>
    <property type="match status" value="1"/>
</dbReference>
<dbReference type="PANTHER" id="PTHR30244:SF34">
    <property type="entry name" value="DTDP-4-AMINO-4,6-DIDEOXYGALACTOSE TRANSAMINASE"/>
    <property type="match status" value="1"/>
</dbReference>
<dbReference type="RefSeq" id="WP_091691245.1">
    <property type="nucleotide sequence ID" value="NZ_FPBF01000001.1"/>
</dbReference>